<protein>
    <submittedName>
        <fullName evidence="3">Uncharacterized protein</fullName>
    </submittedName>
</protein>
<accession>A0A7M2X2C0</accession>
<evidence type="ECO:0000313" key="3">
    <source>
        <dbReference type="EMBL" id="QOV91814.1"/>
    </source>
</evidence>
<reference evidence="3 4" key="1">
    <citation type="submission" date="2020-10" db="EMBL/GenBank/DDBJ databases">
        <title>Wide distribution of Phycisphaera-like planctomycetes from WD2101 soil group in peatlands and genome analysis of the first cultivated representative.</title>
        <authorList>
            <person name="Dedysh S.N."/>
            <person name="Beletsky A.V."/>
            <person name="Ivanova A."/>
            <person name="Kulichevskaya I.S."/>
            <person name="Suzina N.E."/>
            <person name="Philippov D.A."/>
            <person name="Rakitin A.L."/>
            <person name="Mardanov A.V."/>
            <person name="Ravin N.V."/>
        </authorList>
    </citation>
    <scope>NUCLEOTIDE SEQUENCE [LARGE SCALE GENOMIC DNA]</scope>
    <source>
        <strain evidence="3 4">M1803</strain>
    </source>
</reference>
<evidence type="ECO:0000256" key="2">
    <source>
        <dbReference type="SAM" id="Phobius"/>
    </source>
</evidence>
<name>A0A7M2X2C0_9BACT</name>
<dbReference type="EMBL" id="CP063458">
    <property type="protein sequence ID" value="QOV91814.1"/>
    <property type="molecule type" value="Genomic_DNA"/>
</dbReference>
<dbReference type="Proteomes" id="UP000593765">
    <property type="component" value="Chromosome"/>
</dbReference>
<dbReference type="RefSeq" id="WP_206295131.1">
    <property type="nucleotide sequence ID" value="NZ_CP063458.1"/>
</dbReference>
<feature type="region of interest" description="Disordered" evidence="1">
    <location>
        <begin position="1"/>
        <end position="20"/>
    </location>
</feature>
<keyword evidence="4" id="KW-1185">Reference proteome</keyword>
<keyword evidence="2" id="KW-1133">Transmembrane helix</keyword>
<dbReference type="KEGG" id="hbs:IPV69_10855"/>
<evidence type="ECO:0000256" key="1">
    <source>
        <dbReference type="SAM" id="MobiDB-lite"/>
    </source>
</evidence>
<keyword evidence="2" id="KW-0812">Transmembrane</keyword>
<dbReference type="AlphaFoldDB" id="A0A7M2X2C0"/>
<keyword evidence="2" id="KW-0472">Membrane</keyword>
<organism evidence="3 4">
    <name type="scientific">Humisphaera borealis</name>
    <dbReference type="NCBI Taxonomy" id="2807512"/>
    <lineage>
        <taxon>Bacteria</taxon>
        <taxon>Pseudomonadati</taxon>
        <taxon>Planctomycetota</taxon>
        <taxon>Phycisphaerae</taxon>
        <taxon>Tepidisphaerales</taxon>
        <taxon>Tepidisphaeraceae</taxon>
        <taxon>Humisphaera</taxon>
    </lineage>
</organism>
<gene>
    <name evidence="3" type="ORF">IPV69_10855</name>
</gene>
<evidence type="ECO:0000313" key="4">
    <source>
        <dbReference type="Proteomes" id="UP000593765"/>
    </source>
</evidence>
<proteinExistence type="predicted"/>
<sequence>MSSNPTTEPSSPATGQVRSNGSARLGRLGIVGLLILGLVISGLSRQWAMGLQRQAYMAGPYAPSEGAGADDTSAAGTAGPTLGSLDSYFLILLLGGLRGPLVMFLWTSSESQKNERDLEDFDTKVELIRLLQPEFDSVHIFQMWNKAYNISAQIASLPNKYAIILDAVEYGRKVDKSRPNNLNILLELNKIFQHKLGSTAGDSIYYTRQVRADSKWRESTGDSVGALNQRMPPVLDKDGRVLAPLVKPRSPRPTDMTTRIALLTSDIPALKAAAATAGVSLPDGQLSPPAGTKELVIAVPESTALKIEPLLYRHIGIRFVYADWNDGSDLQYLKRYEPYPDGVSPLALGFNYGKRAQVLMNRTGQRPAQSGPSVVDSRPGLELRQWGESEWDRGMVAEARAFGRKVTQQRHTSLIPTASVSPSAVPQDIAAAREAVASLELANRLARDARAEYTRHLINPTETIRRMQDYTSHLDGLEADEIMTRADLAYLRSILSNNPAEKRVLLEQARTDYVNAEARYQALELRFYTPGESEPILFPPNALSRRLAFIPDWRYLLNMAGMPHGITRETAKDYIDQPKALATLYAFVRVSLESLAGIDQNSDSRAENGYFVQRAALRLMQIDIAAAKMPVTASAR</sequence>
<feature type="transmembrane region" description="Helical" evidence="2">
    <location>
        <begin position="28"/>
        <end position="48"/>
    </location>
</feature>